<evidence type="ECO:0000313" key="2">
    <source>
        <dbReference type="Proteomes" id="UP000429730"/>
    </source>
</evidence>
<dbReference type="EMBL" id="WVTJ01000134">
    <property type="protein sequence ID" value="MXS54341.1"/>
    <property type="molecule type" value="Genomic_DNA"/>
</dbReference>
<evidence type="ECO:0000313" key="1">
    <source>
        <dbReference type="EMBL" id="MXS54341.1"/>
    </source>
</evidence>
<gene>
    <name evidence="1" type="ORF">GTI81_16885</name>
</gene>
<accession>A0AAP6RLD3</accession>
<comment type="caution">
    <text evidence="1">The sequence shown here is derived from an EMBL/GenBank/DDBJ whole genome shotgun (WGS) entry which is preliminary data.</text>
</comment>
<reference evidence="1 2" key="1">
    <citation type="submission" date="2019-04" db="EMBL/GenBank/DDBJ databases">
        <title>Step-wise assembly of the neonatal virome modulated by breast feeding.</title>
        <authorList>
            <person name="Liang G."/>
            <person name="Bushman F."/>
        </authorList>
    </citation>
    <scope>NUCLEOTIDE SEQUENCE [LARGE SCALE GENOMIC DNA]</scope>
    <source>
        <strain evidence="1 2">E3754</strain>
    </source>
</reference>
<sequence length="27" mass="3001">MKLSILDQLTVPKNQSASDTLQEAKEL</sequence>
<organism evidence="1 2">
    <name type="scientific">Enterococcus faecalis</name>
    <name type="common">Streptococcus faecalis</name>
    <dbReference type="NCBI Taxonomy" id="1351"/>
    <lineage>
        <taxon>Bacteria</taxon>
        <taxon>Bacillati</taxon>
        <taxon>Bacillota</taxon>
        <taxon>Bacilli</taxon>
        <taxon>Lactobacillales</taxon>
        <taxon>Enterococcaceae</taxon>
        <taxon>Enterococcus</taxon>
    </lineage>
</organism>
<dbReference type="AlphaFoldDB" id="A0AAP6RLD3"/>
<protein>
    <submittedName>
        <fullName evidence="1">LLM class flavin-dependent oxidoreductase</fullName>
    </submittedName>
</protein>
<proteinExistence type="predicted"/>
<name>A0AAP6RLD3_ENTFL</name>
<feature type="non-terminal residue" evidence="1">
    <location>
        <position position="27"/>
    </location>
</feature>
<dbReference type="Proteomes" id="UP000429730">
    <property type="component" value="Unassembled WGS sequence"/>
</dbReference>